<organism evidence="2 3">
    <name type="scientific">Halococcus hamelinensis 100A6</name>
    <dbReference type="NCBI Taxonomy" id="1132509"/>
    <lineage>
        <taxon>Archaea</taxon>
        <taxon>Methanobacteriati</taxon>
        <taxon>Methanobacteriota</taxon>
        <taxon>Stenosarchaea group</taxon>
        <taxon>Halobacteria</taxon>
        <taxon>Halobacteriales</taxon>
        <taxon>Halococcaceae</taxon>
        <taxon>Halococcus</taxon>
    </lineage>
</organism>
<gene>
    <name evidence="2" type="ORF">C447_09045</name>
</gene>
<feature type="transmembrane region" description="Helical" evidence="1">
    <location>
        <begin position="89"/>
        <end position="110"/>
    </location>
</feature>
<dbReference type="AlphaFoldDB" id="M0LYK7"/>
<comment type="caution">
    <text evidence="2">The sequence shown here is derived from an EMBL/GenBank/DDBJ whole genome shotgun (WGS) entry which is preliminary data.</text>
</comment>
<keyword evidence="1" id="KW-0472">Membrane</keyword>
<dbReference type="Proteomes" id="UP000011566">
    <property type="component" value="Unassembled WGS sequence"/>
</dbReference>
<evidence type="ECO:0000256" key="1">
    <source>
        <dbReference type="SAM" id="Phobius"/>
    </source>
</evidence>
<feature type="transmembrane region" description="Helical" evidence="1">
    <location>
        <begin position="58"/>
        <end position="77"/>
    </location>
</feature>
<keyword evidence="3" id="KW-1185">Reference proteome</keyword>
<reference evidence="2 3" key="1">
    <citation type="journal article" date="2014" name="PLoS Genet.">
        <title>Phylogenetically driven sequencing of extremely halophilic archaea reveals strategies for static and dynamic osmo-response.</title>
        <authorList>
            <person name="Becker E.A."/>
            <person name="Seitzer P.M."/>
            <person name="Tritt A."/>
            <person name="Larsen D."/>
            <person name="Krusor M."/>
            <person name="Yao A.I."/>
            <person name="Wu D."/>
            <person name="Madern D."/>
            <person name="Eisen J.A."/>
            <person name="Darling A.E."/>
            <person name="Facciotti M.T."/>
        </authorList>
    </citation>
    <scope>NUCLEOTIDE SEQUENCE [LARGE SCALE GENOMIC DNA]</scope>
    <source>
        <strain evidence="2 3">100A6</strain>
    </source>
</reference>
<sequence length="111" mass="11224">MRSTHPGAASIVTPNATAPLSFPVPREYVFAASVVVIGGARSLNGVPSILAGGATGLLWAETLGGGLLALAGIYIGLNDSRGTDEPNLGAVWILLVVAVFTLAAGLFEFFA</sequence>
<accession>M0LYK7</accession>
<keyword evidence="1" id="KW-0812">Transmembrane</keyword>
<feature type="transmembrane region" description="Helical" evidence="1">
    <location>
        <begin position="28"/>
        <end position="46"/>
    </location>
</feature>
<name>M0LYK7_9EURY</name>
<protein>
    <submittedName>
        <fullName evidence="2">Uncharacterized protein</fullName>
    </submittedName>
</protein>
<keyword evidence="1" id="KW-1133">Transmembrane helix</keyword>
<proteinExistence type="predicted"/>
<dbReference type="EMBL" id="AOMB01000025">
    <property type="protein sequence ID" value="EMA38672.1"/>
    <property type="molecule type" value="Genomic_DNA"/>
</dbReference>
<evidence type="ECO:0000313" key="2">
    <source>
        <dbReference type="EMBL" id="EMA38672.1"/>
    </source>
</evidence>
<evidence type="ECO:0000313" key="3">
    <source>
        <dbReference type="Proteomes" id="UP000011566"/>
    </source>
</evidence>